<dbReference type="Proteomes" id="UP000192223">
    <property type="component" value="Unplaced"/>
</dbReference>
<dbReference type="InterPro" id="IPR006578">
    <property type="entry name" value="MADF-dom"/>
</dbReference>
<dbReference type="RefSeq" id="XP_018328340.1">
    <property type="nucleotide sequence ID" value="XM_018472838.1"/>
</dbReference>
<protein>
    <submittedName>
        <fullName evidence="4 5">Uncharacterized protein LOC108739110</fullName>
    </submittedName>
</protein>
<evidence type="ECO:0000313" key="5">
    <source>
        <dbReference type="RefSeq" id="XP_025828994.1"/>
    </source>
</evidence>
<dbReference type="OrthoDB" id="10051975at2759"/>
<dbReference type="STRING" id="224129.A0A1W4X7M5"/>
<evidence type="ECO:0000259" key="2">
    <source>
        <dbReference type="PROSITE" id="PS51029"/>
    </source>
</evidence>
<evidence type="ECO:0000313" key="4">
    <source>
        <dbReference type="RefSeq" id="XP_018328340.1"/>
    </source>
</evidence>
<name>A0A1W4X7M5_AGRPL</name>
<dbReference type="PANTHER" id="PTHR21505">
    <property type="entry name" value="MADF DOMAIN-CONTAINING PROTEIN-RELATED"/>
    <property type="match status" value="1"/>
</dbReference>
<dbReference type="PANTHER" id="PTHR21505:SF15">
    <property type="entry name" value="RE18252P"/>
    <property type="match status" value="1"/>
</dbReference>
<proteinExistence type="predicted"/>
<dbReference type="SMART" id="SM00595">
    <property type="entry name" value="MADF"/>
    <property type="match status" value="1"/>
</dbReference>
<dbReference type="PROSITE" id="PS51029">
    <property type="entry name" value="MADF"/>
    <property type="match status" value="1"/>
</dbReference>
<feature type="domain" description="MADF" evidence="2">
    <location>
        <begin position="14"/>
        <end position="100"/>
    </location>
</feature>
<evidence type="ECO:0000256" key="1">
    <source>
        <dbReference type="SAM" id="Coils"/>
    </source>
</evidence>
<gene>
    <name evidence="4 5 6" type="primary">LOC108739110</name>
</gene>
<feature type="coiled-coil region" evidence="1">
    <location>
        <begin position="40"/>
        <end position="67"/>
    </location>
</feature>
<keyword evidence="1" id="KW-0175">Coiled coil</keyword>
<dbReference type="RefSeq" id="XP_025828995.1">
    <property type="nucleotide sequence ID" value="XM_025973210.1"/>
</dbReference>
<dbReference type="Pfam" id="PF10545">
    <property type="entry name" value="MADF_DNA_bdg"/>
    <property type="match status" value="1"/>
</dbReference>
<dbReference type="RefSeq" id="XP_025828994.1">
    <property type="nucleotide sequence ID" value="XM_025973209.1"/>
</dbReference>
<dbReference type="GeneID" id="108739110"/>
<keyword evidence="3" id="KW-1185">Reference proteome</keyword>
<organism evidence="3 4">
    <name type="scientific">Agrilus planipennis</name>
    <name type="common">Emerald ash borer</name>
    <name type="synonym">Agrilus marcopoli</name>
    <dbReference type="NCBI Taxonomy" id="224129"/>
    <lineage>
        <taxon>Eukaryota</taxon>
        <taxon>Metazoa</taxon>
        <taxon>Ecdysozoa</taxon>
        <taxon>Arthropoda</taxon>
        <taxon>Hexapoda</taxon>
        <taxon>Insecta</taxon>
        <taxon>Pterygota</taxon>
        <taxon>Neoptera</taxon>
        <taxon>Endopterygota</taxon>
        <taxon>Coleoptera</taxon>
        <taxon>Polyphaga</taxon>
        <taxon>Elateriformia</taxon>
        <taxon>Buprestoidea</taxon>
        <taxon>Buprestidae</taxon>
        <taxon>Agrilinae</taxon>
        <taxon>Agrilus</taxon>
    </lineage>
</organism>
<dbReference type="KEGG" id="apln:108739110"/>
<accession>A0A1W4X7M5</accession>
<evidence type="ECO:0000313" key="3">
    <source>
        <dbReference type="Proteomes" id="UP000192223"/>
    </source>
</evidence>
<sequence length="281" mass="32808">MMFTMEWTNDMCLELIAAYRERPMLWNSDHPCFKISSRKIAEWDEIAEQLKTDVESIKRKISSLLASYRRERRMQYEKRGYRSSWFAYESLDAFLHDRYKRKFMLTPENRSNSSQPPSEIETRAEPLLEADYEDDADLTGDYQNIKTEGLDLDLEVAHTVDDPRPLDDTLYDPLRRNPKRLLASTSSNKSLLKRRRPLVNDDLLLDVPLRYSGDECTAFGHYLACKLREYDPYTRALVQHRINNILFDTDVGKLNLDENNSVQFDDEASVSAATSPQTSKI</sequence>
<dbReference type="AlphaFoldDB" id="A0A1W4X7M5"/>
<evidence type="ECO:0000313" key="6">
    <source>
        <dbReference type="RefSeq" id="XP_025828995.1"/>
    </source>
</evidence>
<reference evidence="4 5" key="1">
    <citation type="submission" date="2025-04" db="UniProtKB">
        <authorList>
            <consortium name="RefSeq"/>
        </authorList>
    </citation>
    <scope>IDENTIFICATION</scope>
    <source>
        <tissue evidence="4 5">Entire body</tissue>
    </source>
</reference>